<comment type="caution">
    <text evidence="3">The sequence shown here is derived from an EMBL/GenBank/DDBJ whole genome shotgun (WGS) entry which is preliminary data.</text>
</comment>
<keyword evidence="4" id="KW-1185">Reference proteome</keyword>
<dbReference type="Gene3D" id="2.60.120.260">
    <property type="entry name" value="Galactose-binding domain-like"/>
    <property type="match status" value="1"/>
</dbReference>
<organism evidence="3 4">
    <name type="scientific">Streptomyces pathocidini</name>
    <dbReference type="NCBI Taxonomy" id="1650571"/>
    <lineage>
        <taxon>Bacteria</taxon>
        <taxon>Bacillati</taxon>
        <taxon>Actinomycetota</taxon>
        <taxon>Actinomycetes</taxon>
        <taxon>Kitasatosporales</taxon>
        <taxon>Streptomycetaceae</taxon>
        <taxon>Streptomyces</taxon>
    </lineage>
</organism>
<evidence type="ECO:0000313" key="3">
    <source>
        <dbReference type="EMBL" id="MFI1963011.1"/>
    </source>
</evidence>
<dbReference type="InterPro" id="IPR008979">
    <property type="entry name" value="Galactose-bd-like_sf"/>
</dbReference>
<accession>A0ABW7UK13</accession>
<name>A0ABW7UK13_9ACTN</name>
<proteinExistence type="predicted"/>
<dbReference type="Proteomes" id="UP001611548">
    <property type="component" value="Unassembled WGS sequence"/>
</dbReference>
<dbReference type="SUPFAM" id="SSF49785">
    <property type="entry name" value="Galactose-binding domain-like"/>
    <property type="match status" value="1"/>
</dbReference>
<gene>
    <name evidence="3" type="ORF">ACH429_02515</name>
</gene>
<feature type="compositionally biased region" description="Gly residues" evidence="1">
    <location>
        <begin position="285"/>
        <end position="303"/>
    </location>
</feature>
<evidence type="ECO:0000259" key="2">
    <source>
        <dbReference type="PROSITE" id="PS50022"/>
    </source>
</evidence>
<dbReference type="PROSITE" id="PS50022">
    <property type="entry name" value="FA58C_3"/>
    <property type="match status" value="1"/>
</dbReference>
<dbReference type="Pfam" id="PF00754">
    <property type="entry name" value="F5_F8_type_C"/>
    <property type="match status" value="1"/>
</dbReference>
<dbReference type="Gene3D" id="3.20.20.80">
    <property type="entry name" value="Glycosidases"/>
    <property type="match status" value="1"/>
</dbReference>
<dbReference type="InterPro" id="IPR000421">
    <property type="entry name" value="FA58C"/>
</dbReference>
<reference evidence="3 4" key="1">
    <citation type="submission" date="2024-10" db="EMBL/GenBank/DDBJ databases">
        <title>The Natural Products Discovery Center: Release of the First 8490 Sequenced Strains for Exploring Actinobacteria Biosynthetic Diversity.</title>
        <authorList>
            <person name="Kalkreuter E."/>
            <person name="Kautsar S.A."/>
            <person name="Yang D."/>
            <person name="Bader C.D."/>
            <person name="Teijaro C.N."/>
            <person name="Fluegel L."/>
            <person name="Davis C.M."/>
            <person name="Simpson J.R."/>
            <person name="Lauterbach L."/>
            <person name="Steele A.D."/>
            <person name="Gui C."/>
            <person name="Meng S."/>
            <person name="Li G."/>
            <person name="Viehrig K."/>
            <person name="Ye F."/>
            <person name="Su P."/>
            <person name="Kiefer A.F."/>
            <person name="Nichols A."/>
            <person name="Cepeda A.J."/>
            <person name="Yan W."/>
            <person name="Fan B."/>
            <person name="Jiang Y."/>
            <person name="Adhikari A."/>
            <person name="Zheng C.-J."/>
            <person name="Schuster L."/>
            <person name="Cowan T.M."/>
            <person name="Smanski M.J."/>
            <person name="Chevrette M.G."/>
            <person name="De Carvalho L.P.S."/>
            <person name="Shen B."/>
        </authorList>
    </citation>
    <scope>NUCLEOTIDE SEQUENCE [LARGE SCALE GENOMIC DNA]</scope>
    <source>
        <strain evidence="3 4">NPDC020327</strain>
    </source>
</reference>
<evidence type="ECO:0000256" key="1">
    <source>
        <dbReference type="SAM" id="MobiDB-lite"/>
    </source>
</evidence>
<evidence type="ECO:0000313" key="4">
    <source>
        <dbReference type="Proteomes" id="UP001611548"/>
    </source>
</evidence>
<feature type="region of interest" description="Disordered" evidence="1">
    <location>
        <begin position="120"/>
        <end position="161"/>
    </location>
</feature>
<protein>
    <submittedName>
        <fullName evidence="3">Discoidin domain-containing protein</fullName>
    </submittedName>
</protein>
<feature type="region of interest" description="Disordered" evidence="1">
    <location>
        <begin position="264"/>
        <end position="303"/>
    </location>
</feature>
<dbReference type="EMBL" id="JBIRWE010000001">
    <property type="protein sequence ID" value="MFI1963011.1"/>
    <property type="molecule type" value="Genomic_DNA"/>
</dbReference>
<sequence>MVNEWLRAPEARAAEGYSVVGSQDGPLYVSPGFGAKTGSYGFFDIRKTYRDYLFTAAPGILGYRVSRWSDRTQTFAVGWVDHFARRPLAVVADRTWATPAGSAVQPFLDRYDQVGDVGPIPAADPADLESQIGANPGMAGQDGWRATATSEETAGEPGQAARAVDNDPYAHWHSAYDAALPQQLSVDLGKERRISGVRYMPRQDGGINGMVKRYEVLVSADGWSWHQVARGEFPADRTEFVVPFARVAAARHIALRALSEHGGSGTYLDRRTRRGPGPLSRGRPTGRGGPGPLGGGLGPLGGGRTRVMKMVQAGADRPDRCPDGRRAWQRLSGMARTPFRSGGPLAPGIAYSRRIPYGSGYLAGPESCPGGRARIGEFRAHPGALDGPAGRAAATVR</sequence>
<dbReference type="SUPFAM" id="SSF51445">
    <property type="entry name" value="(Trans)glycosidases"/>
    <property type="match status" value="1"/>
</dbReference>
<dbReference type="InterPro" id="IPR017853">
    <property type="entry name" value="GH"/>
</dbReference>
<dbReference type="RefSeq" id="WP_240483540.1">
    <property type="nucleotide sequence ID" value="NZ_JBIRWE010000001.1"/>
</dbReference>
<feature type="domain" description="F5/8 type C" evidence="2">
    <location>
        <begin position="127"/>
        <end position="259"/>
    </location>
</feature>